<feature type="domain" description="4Fe-4S ferredoxin-type" evidence="12">
    <location>
        <begin position="37"/>
        <end position="70"/>
    </location>
</feature>
<dbReference type="AlphaFoldDB" id="A0A480ARG3"/>
<dbReference type="Pfam" id="PF07992">
    <property type="entry name" value="Pyr_redox_2"/>
    <property type="match status" value="1"/>
</dbReference>
<comment type="cofactor">
    <cofactor evidence="1">
        <name>FMN</name>
        <dbReference type="ChEBI" id="CHEBI:58210"/>
    </cofactor>
</comment>
<dbReference type="GO" id="GO:0004159">
    <property type="term" value="F:dihydropyrimidine dehydrogenase (NAD+) activity"/>
    <property type="evidence" value="ECO:0007669"/>
    <property type="project" value="UniProtKB-EC"/>
</dbReference>
<keyword evidence="2" id="KW-0285">Flavoprotein</keyword>
<reference evidence="14" key="1">
    <citation type="submission" date="2019-03" db="EMBL/GenBank/DDBJ databases">
        <title>Aquabacterium pictum sp.nov., the first bacteriochlorophyll a-containing freshwater bacterium in the genus Aquabacterium of the class Betaproteobacteria.</title>
        <authorList>
            <person name="Hirose S."/>
            <person name="Tank M."/>
            <person name="Hara E."/>
            <person name="Tamaki H."/>
            <person name="Takaichi S."/>
            <person name="Haruta S."/>
            <person name="Hanada S."/>
        </authorList>
    </citation>
    <scope>NUCLEOTIDE SEQUENCE [LARGE SCALE GENOMIC DNA]</scope>
    <source>
        <strain evidence="14">W35</strain>
    </source>
</reference>
<comment type="caution">
    <text evidence="13">The sequence shown here is derived from an EMBL/GenBank/DDBJ whole genome shotgun (WGS) entry which is preliminary data.</text>
</comment>
<evidence type="ECO:0000256" key="5">
    <source>
        <dbReference type="ARBA" id="ARBA00030119"/>
    </source>
</evidence>
<dbReference type="SUPFAM" id="SSF46548">
    <property type="entry name" value="alpha-helical ferredoxin"/>
    <property type="match status" value="1"/>
</dbReference>
<dbReference type="InterPro" id="IPR023753">
    <property type="entry name" value="FAD/NAD-binding_dom"/>
</dbReference>
<dbReference type="PANTHER" id="PTHR43073:SF2">
    <property type="entry name" value="DIHYDROPYRIMIDINE DEHYDROGENASE [NADP(+)]"/>
    <property type="match status" value="1"/>
</dbReference>
<dbReference type="InterPro" id="IPR017896">
    <property type="entry name" value="4Fe4S_Fe-S-bd"/>
</dbReference>
<evidence type="ECO:0000256" key="7">
    <source>
        <dbReference type="ARBA" id="ARBA00047685"/>
    </source>
</evidence>
<organism evidence="13 14">
    <name type="scientific">Pseudaquabacterium pictum</name>
    <dbReference type="NCBI Taxonomy" id="2315236"/>
    <lineage>
        <taxon>Bacteria</taxon>
        <taxon>Pseudomonadati</taxon>
        <taxon>Pseudomonadota</taxon>
        <taxon>Betaproteobacteria</taxon>
        <taxon>Burkholderiales</taxon>
        <taxon>Sphaerotilaceae</taxon>
        <taxon>Pseudaquabacterium</taxon>
    </lineage>
</organism>
<evidence type="ECO:0000256" key="8">
    <source>
        <dbReference type="ARBA" id="ARBA00048792"/>
    </source>
</evidence>
<dbReference type="RefSeq" id="WP_373282532.1">
    <property type="nucleotide sequence ID" value="NZ_BJCL01000007.1"/>
</dbReference>
<evidence type="ECO:0000256" key="9">
    <source>
        <dbReference type="ARBA" id="ARBA00049578"/>
    </source>
</evidence>
<keyword evidence="4" id="KW-0560">Oxidoreductase</keyword>
<dbReference type="InterPro" id="IPR009051">
    <property type="entry name" value="Helical_ferredxn"/>
</dbReference>
<comment type="catalytic activity">
    <reaction evidence="8">
        <text>5,6-dihydrouracil + NAD(+) = uracil + NADH + H(+)</text>
        <dbReference type="Rhea" id="RHEA:20189"/>
        <dbReference type="ChEBI" id="CHEBI:15378"/>
        <dbReference type="ChEBI" id="CHEBI:15901"/>
        <dbReference type="ChEBI" id="CHEBI:17568"/>
        <dbReference type="ChEBI" id="CHEBI:57540"/>
        <dbReference type="ChEBI" id="CHEBI:57945"/>
        <dbReference type="EC" id="1.3.1.1"/>
    </reaction>
</comment>
<evidence type="ECO:0000256" key="1">
    <source>
        <dbReference type="ARBA" id="ARBA00001917"/>
    </source>
</evidence>
<evidence type="ECO:0000256" key="2">
    <source>
        <dbReference type="ARBA" id="ARBA00022630"/>
    </source>
</evidence>
<evidence type="ECO:0000259" key="12">
    <source>
        <dbReference type="PROSITE" id="PS51379"/>
    </source>
</evidence>
<dbReference type="Gene3D" id="1.10.1060.10">
    <property type="entry name" value="Alpha-helical ferredoxin"/>
    <property type="match status" value="1"/>
</dbReference>
<evidence type="ECO:0000256" key="4">
    <source>
        <dbReference type="ARBA" id="ARBA00023002"/>
    </source>
</evidence>
<comment type="catalytic activity">
    <reaction evidence="7">
        <text>5,6-dihydrothymine + NAD(+) = thymine + NADH + H(+)</text>
        <dbReference type="Rhea" id="RHEA:28791"/>
        <dbReference type="ChEBI" id="CHEBI:15378"/>
        <dbReference type="ChEBI" id="CHEBI:17821"/>
        <dbReference type="ChEBI" id="CHEBI:27468"/>
        <dbReference type="ChEBI" id="CHEBI:57540"/>
        <dbReference type="ChEBI" id="CHEBI:57945"/>
        <dbReference type="EC" id="1.3.1.1"/>
    </reaction>
</comment>
<protein>
    <recommendedName>
        <fullName evidence="11">dihydrouracil dehydrogenase (NAD(+))</fullName>
        <ecNumber evidence="11">1.3.1.1</ecNumber>
    </recommendedName>
    <alternativeName>
        <fullName evidence="6">Dihydrothymine dehydrogenase</fullName>
    </alternativeName>
    <alternativeName>
        <fullName evidence="5">Dihydrouracil dehydrogenase</fullName>
    </alternativeName>
</protein>
<proteinExistence type="predicted"/>
<dbReference type="Gene3D" id="3.50.50.60">
    <property type="entry name" value="FAD/NAD(P)-binding domain"/>
    <property type="match status" value="2"/>
</dbReference>
<dbReference type="SUPFAM" id="SSF51971">
    <property type="entry name" value="Nucleotide-binding domain"/>
    <property type="match status" value="1"/>
</dbReference>
<evidence type="ECO:0000256" key="10">
    <source>
        <dbReference type="ARBA" id="ARBA00049714"/>
    </source>
</evidence>
<dbReference type="EMBL" id="BJCL01000007">
    <property type="protein sequence ID" value="GCL64011.1"/>
    <property type="molecule type" value="Genomic_DNA"/>
</dbReference>
<dbReference type="EC" id="1.3.1.1" evidence="11"/>
<accession>A0A480ARG3</accession>
<evidence type="ECO:0000313" key="13">
    <source>
        <dbReference type="EMBL" id="GCL64011.1"/>
    </source>
</evidence>
<comment type="subunit">
    <text evidence="10">Heterotetramer of 2 PreA and 2 PreT subunits.</text>
</comment>
<sequence length="456" mass="47630">MPPPTTTDAGPDIRPARLAAEQYAQHFADAAPRLTRTQALVEAERCLYCYDAPCATACPTGIDVPSFIKRIADDNLRGAAKAILEANPLGGTCARVCPTEVLCEQVCVRTTQQGKPVEIGKLQRYAVDAVMDQPISALFPRATPTGKTVAVVGAGPAGIACAVGLARLGHSVVLHDAQAKGGGLNEYGLASYKVAGQFAQRELDWLLGIGGITLKTGWKLQTAAQLQALRDGHAAVYLAVGLAGTQALRVPGEDLDGVRDAVDFIAELRQAADPSTLPIGRRVVVIGGGMTAVDAAVQSKLLGAEQVHMVYRRGPATMGASHAEQEWAQTHGISIHHWLVPEALLPGSGAAAGHVAAVRFERQVLMEGQLQPTGLHETLAADMVLKAIGQKLDSSLLADCGLTLRDGRVVADDDGRTGVAGLYAGGDCRLGGRDLTVEAVEDGKRAALAIHSQLIA</sequence>
<dbReference type="GO" id="GO:0051536">
    <property type="term" value="F:iron-sulfur cluster binding"/>
    <property type="evidence" value="ECO:0007669"/>
    <property type="project" value="InterPro"/>
</dbReference>
<dbReference type="PRINTS" id="PR00469">
    <property type="entry name" value="PNDRDTASEII"/>
</dbReference>
<dbReference type="PROSITE" id="PS51379">
    <property type="entry name" value="4FE4S_FER_2"/>
    <property type="match status" value="1"/>
</dbReference>
<dbReference type="Pfam" id="PF14691">
    <property type="entry name" value="Fer4_20"/>
    <property type="match status" value="1"/>
</dbReference>
<evidence type="ECO:0000256" key="11">
    <source>
        <dbReference type="ARBA" id="ARBA00049728"/>
    </source>
</evidence>
<keyword evidence="14" id="KW-1185">Reference proteome</keyword>
<dbReference type="InterPro" id="IPR036188">
    <property type="entry name" value="FAD/NAD-bd_sf"/>
</dbReference>
<name>A0A480ARG3_9BURK</name>
<comment type="function">
    <text evidence="9">Involved in pyrimidine base degradation. Catalyzes physiologically the reduction of uracil to 5,6-dihydrouracil (DHU) by using NADH as a specific cosubstrate. It also catalyzes the reverse reaction and the reduction of thymine to 5,6-dihydrothymine (DHT).</text>
</comment>
<evidence type="ECO:0000256" key="6">
    <source>
        <dbReference type="ARBA" id="ARBA00032722"/>
    </source>
</evidence>
<keyword evidence="3" id="KW-0288">FMN</keyword>
<dbReference type="Proteomes" id="UP000301751">
    <property type="component" value="Unassembled WGS sequence"/>
</dbReference>
<gene>
    <name evidence="13" type="ORF">AQPW35_30920</name>
</gene>
<evidence type="ECO:0000313" key="14">
    <source>
        <dbReference type="Proteomes" id="UP000301751"/>
    </source>
</evidence>
<dbReference type="InterPro" id="IPR028261">
    <property type="entry name" value="DPD_II"/>
</dbReference>
<dbReference type="PANTHER" id="PTHR43073">
    <property type="entry name" value="DIHYDROPYRIMIDINE DEHYDROGENASE [NADP(+)]"/>
    <property type="match status" value="1"/>
</dbReference>
<dbReference type="PRINTS" id="PR00368">
    <property type="entry name" value="FADPNR"/>
</dbReference>
<evidence type="ECO:0000256" key="3">
    <source>
        <dbReference type="ARBA" id="ARBA00022643"/>
    </source>
</evidence>